<protein>
    <submittedName>
        <fullName evidence="1">Uncharacterized protein</fullName>
    </submittedName>
</protein>
<evidence type="ECO:0000313" key="1">
    <source>
        <dbReference type="EMBL" id="ODA32838.1"/>
    </source>
</evidence>
<dbReference type="AlphaFoldDB" id="A0A1C3EHX6"/>
<organism evidence="1 2">
    <name type="scientific">Planctopirus hydrillae</name>
    <dbReference type="NCBI Taxonomy" id="1841610"/>
    <lineage>
        <taxon>Bacteria</taxon>
        <taxon>Pseudomonadati</taxon>
        <taxon>Planctomycetota</taxon>
        <taxon>Planctomycetia</taxon>
        <taxon>Planctomycetales</taxon>
        <taxon>Planctomycetaceae</taxon>
        <taxon>Planctopirus</taxon>
    </lineage>
</organism>
<gene>
    <name evidence="1" type="ORF">A6X21_19460</name>
</gene>
<keyword evidence="2" id="KW-1185">Reference proteome</keyword>
<dbReference type="EMBL" id="LYDR01000063">
    <property type="protein sequence ID" value="ODA32838.1"/>
    <property type="molecule type" value="Genomic_DNA"/>
</dbReference>
<name>A0A1C3EHX6_9PLAN</name>
<dbReference type="RefSeq" id="WP_068847443.1">
    <property type="nucleotide sequence ID" value="NZ_LYDR01000063.1"/>
</dbReference>
<dbReference type="STRING" id="1841610.A6X21_19460"/>
<comment type="caution">
    <text evidence="1">The sequence shown here is derived from an EMBL/GenBank/DDBJ whole genome shotgun (WGS) entry which is preliminary data.</text>
</comment>
<proteinExistence type="predicted"/>
<dbReference type="Proteomes" id="UP000094828">
    <property type="component" value="Unassembled WGS sequence"/>
</dbReference>
<sequence length="469" mass="51873">MSWLLLKERYRILATVFIPGAMLWLASGCASHAARAMAIRESFYANNLPVALEEIDRHKDRRLRNNDVKQLDRAIIELAQGDPQSAERLLRTVRDRFDHYEQVSLADEVGNLLADSNARAYAGEDYEKVLIRTFLALSSLMHGGEDAGAYALQTIEKQQQIIDRIKSRDEEQEAEILAYKQVAIGPYIRAMLAEESPLTLDEAAQARIQVANWAPDFRDAKSDLQRAQFESPHRPGEGTLYLFAMVGRGPIKEEVAEIATQASLLIADRIISNNSNRGLPPTLAPVKVPKVRTFTPSIQAVELVVDGQHSAETATLLDIGEMAQRQAEAHFPRVIAEAVARRVIKKGVIYAAKEGVDASPWSAASVGLSALGVAWEATETADTRCWSLLPDQIQVARVSLPVGEHEVQLRGVRGHLKYPGASARKVTIRQGRHTYLMGFFPDEQLVGQLIISEGPDSRSEESSNLMVNP</sequence>
<reference evidence="1 2" key="1">
    <citation type="submission" date="2016-05" db="EMBL/GenBank/DDBJ databases">
        <title>Genomic and physiological characterization of Planctopirus sp. isolated from fresh water lake.</title>
        <authorList>
            <person name="Subhash Y."/>
            <person name="Ramana C."/>
        </authorList>
    </citation>
    <scope>NUCLEOTIDE SEQUENCE [LARGE SCALE GENOMIC DNA]</scope>
    <source>
        <strain evidence="1 2">JC280</strain>
    </source>
</reference>
<evidence type="ECO:0000313" key="2">
    <source>
        <dbReference type="Proteomes" id="UP000094828"/>
    </source>
</evidence>
<accession>A0A1C3EHX6</accession>
<dbReference type="PROSITE" id="PS51257">
    <property type="entry name" value="PROKAR_LIPOPROTEIN"/>
    <property type="match status" value="1"/>
</dbReference>
<dbReference type="OrthoDB" id="9769023at2"/>